<dbReference type="PANTHER" id="PTHR31234">
    <property type="entry name" value="LATE EMBRYOGENESIS ABUNDANT (LEA) HYDROXYPROLINE-RICH GLYCOPROTEIN FAMILY"/>
    <property type="match status" value="1"/>
</dbReference>
<keyword evidence="6" id="KW-1185">Reference proteome</keyword>
<keyword evidence="2 4" id="KW-0472">Membrane</keyword>
<evidence type="ECO:0000256" key="2">
    <source>
        <dbReference type="ARBA" id="ARBA00023136"/>
    </source>
</evidence>
<keyword evidence="4" id="KW-1133">Transmembrane helix</keyword>
<name>A0ABD3A880_9GENT</name>
<dbReference type="GO" id="GO:0016020">
    <property type="term" value="C:membrane"/>
    <property type="evidence" value="ECO:0007669"/>
    <property type="project" value="UniProtKB-SubCell"/>
</dbReference>
<evidence type="ECO:0000256" key="3">
    <source>
        <dbReference type="SAM" id="MobiDB-lite"/>
    </source>
</evidence>
<dbReference type="Proteomes" id="UP001630127">
    <property type="component" value="Unassembled WGS sequence"/>
</dbReference>
<evidence type="ECO:0000313" key="5">
    <source>
        <dbReference type="EMBL" id="KAL3527758.1"/>
    </source>
</evidence>
<evidence type="ECO:0008006" key="7">
    <source>
        <dbReference type="Google" id="ProtNLM"/>
    </source>
</evidence>
<protein>
    <recommendedName>
        <fullName evidence="7">Late embryogenesis abundant protein LEA-2 subgroup domain-containing protein</fullName>
    </recommendedName>
</protein>
<comment type="caution">
    <text evidence="5">The sequence shown here is derived from an EMBL/GenBank/DDBJ whole genome shotgun (WGS) entry which is preliminary data.</text>
</comment>
<organism evidence="5 6">
    <name type="scientific">Cinchona calisaya</name>
    <dbReference type="NCBI Taxonomy" id="153742"/>
    <lineage>
        <taxon>Eukaryota</taxon>
        <taxon>Viridiplantae</taxon>
        <taxon>Streptophyta</taxon>
        <taxon>Embryophyta</taxon>
        <taxon>Tracheophyta</taxon>
        <taxon>Spermatophyta</taxon>
        <taxon>Magnoliopsida</taxon>
        <taxon>eudicotyledons</taxon>
        <taxon>Gunneridae</taxon>
        <taxon>Pentapetalae</taxon>
        <taxon>asterids</taxon>
        <taxon>lamiids</taxon>
        <taxon>Gentianales</taxon>
        <taxon>Rubiaceae</taxon>
        <taxon>Cinchonoideae</taxon>
        <taxon>Cinchoneae</taxon>
        <taxon>Cinchona</taxon>
    </lineage>
</organism>
<gene>
    <name evidence="5" type="ORF">ACH5RR_012414</name>
</gene>
<reference evidence="5 6" key="1">
    <citation type="submission" date="2024-11" db="EMBL/GenBank/DDBJ databases">
        <title>A near-complete genome assembly of Cinchona calisaya.</title>
        <authorList>
            <person name="Lian D.C."/>
            <person name="Zhao X.W."/>
            <person name="Wei L."/>
        </authorList>
    </citation>
    <scope>NUCLEOTIDE SEQUENCE [LARGE SCALE GENOMIC DNA]</scope>
    <source>
        <tissue evidence="5">Nenye</tissue>
    </source>
</reference>
<sequence>MEERVSPAGDGNDDPPLESNDRHPRTPGKSTETYVIQIPRDQVYRVPPPENAQIVESYRSPMRDNKSKCGKRWIFIFLAIIIIGIGILFFTLTASSKPKSPEFSITYFNKKNSKSSDHHSNPEYEISLLTSNPNEKMDVHYGVGNVTLNFKGHKIANGGCPLIEQGGGKSNKVDEKLNGINYKALPSWIEESLNDKFPKVLILKIDVPIEIKSWAKKVKKEVIVGCDLQVNTLAEGAKILSQKCETDF</sequence>
<keyword evidence="4" id="KW-0812">Transmembrane</keyword>
<dbReference type="PANTHER" id="PTHR31234:SF68">
    <property type="entry name" value="EXPRESSED PROTEIN"/>
    <property type="match status" value="1"/>
</dbReference>
<evidence type="ECO:0000256" key="4">
    <source>
        <dbReference type="SAM" id="Phobius"/>
    </source>
</evidence>
<feature type="region of interest" description="Disordered" evidence="3">
    <location>
        <begin position="1"/>
        <end position="32"/>
    </location>
</feature>
<comment type="subcellular location">
    <subcellularLocation>
        <location evidence="1">Membrane</location>
    </subcellularLocation>
</comment>
<dbReference type="AlphaFoldDB" id="A0ABD3A880"/>
<dbReference type="InterPro" id="IPR044839">
    <property type="entry name" value="NDR1-like"/>
</dbReference>
<accession>A0ABD3A880</accession>
<dbReference type="EMBL" id="JBJUIK010000005">
    <property type="protein sequence ID" value="KAL3527758.1"/>
    <property type="molecule type" value="Genomic_DNA"/>
</dbReference>
<evidence type="ECO:0000256" key="1">
    <source>
        <dbReference type="ARBA" id="ARBA00004370"/>
    </source>
</evidence>
<evidence type="ECO:0000313" key="6">
    <source>
        <dbReference type="Proteomes" id="UP001630127"/>
    </source>
</evidence>
<proteinExistence type="predicted"/>
<feature type="transmembrane region" description="Helical" evidence="4">
    <location>
        <begin position="73"/>
        <end position="92"/>
    </location>
</feature>